<protein>
    <submittedName>
        <fullName evidence="2">Peroxiredoxin family protein</fullName>
        <ecNumber evidence="2">1.11.1.24</ecNumber>
    </submittedName>
</protein>
<dbReference type="PROSITE" id="PS51352">
    <property type="entry name" value="THIOREDOXIN_2"/>
    <property type="match status" value="1"/>
</dbReference>
<dbReference type="EC" id="1.11.1.24" evidence="2"/>
<feature type="domain" description="Thioredoxin" evidence="1">
    <location>
        <begin position="29"/>
        <end position="198"/>
    </location>
</feature>
<keyword evidence="2" id="KW-0575">Peroxidase</keyword>
<proteinExistence type="predicted"/>
<comment type="caution">
    <text evidence="2">The sequence shown here is derived from an EMBL/GenBank/DDBJ whole genome shotgun (WGS) entry which is preliminary data.</text>
</comment>
<dbReference type="Pfam" id="PF00578">
    <property type="entry name" value="AhpC-TSA"/>
    <property type="match status" value="1"/>
</dbReference>
<evidence type="ECO:0000313" key="3">
    <source>
        <dbReference type="Proteomes" id="UP001597469"/>
    </source>
</evidence>
<organism evidence="2 3">
    <name type="scientific">Spirosoma soli</name>
    <dbReference type="NCBI Taxonomy" id="1770529"/>
    <lineage>
        <taxon>Bacteria</taxon>
        <taxon>Pseudomonadati</taxon>
        <taxon>Bacteroidota</taxon>
        <taxon>Cytophagia</taxon>
        <taxon>Cytophagales</taxon>
        <taxon>Cytophagaceae</taxon>
        <taxon>Spirosoma</taxon>
    </lineage>
</organism>
<sequence>MTLEFENELGEIRSYVSKPRQTNRDISPLVTGDTSPFFNLTGGSGDWRASLFNYPSPGPTVSLLDLVNTKPVVVSFYCPCWGRYASPYLDSLVKLNESLQELGVELVVLSNESPKALRRQGKDLNFLFAHDTDLQVSRQFGVYNEDSPVWDRVSGISDEAFIPALYVIDQDRRIVYHHLDENFDSPLDLEAIVDQVQSLRTVTPAFINEPEEALNPYSRSFFALWLLSMLAVAGSQLINF</sequence>
<name>A0ABW5M4Y4_9BACT</name>
<dbReference type="Gene3D" id="3.40.30.10">
    <property type="entry name" value="Glutaredoxin"/>
    <property type="match status" value="1"/>
</dbReference>
<dbReference type="EMBL" id="JBHULN010000009">
    <property type="protein sequence ID" value="MFD2572045.1"/>
    <property type="molecule type" value="Genomic_DNA"/>
</dbReference>
<evidence type="ECO:0000259" key="1">
    <source>
        <dbReference type="PROSITE" id="PS51352"/>
    </source>
</evidence>
<dbReference type="GO" id="GO:0140824">
    <property type="term" value="F:thioredoxin-dependent peroxiredoxin activity"/>
    <property type="evidence" value="ECO:0007669"/>
    <property type="project" value="UniProtKB-EC"/>
</dbReference>
<evidence type="ECO:0000313" key="2">
    <source>
        <dbReference type="EMBL" id="MFD2572045.1"/>
    </source>
</evidence>
<dbReference type="RefSeq" id="WP_381524102.1">
    <property type="nucleotide sequence ID" value="NZ_JBHULN010000009.1"/>
</dbReference>
<keyword evidence="3" id="KW-1185">Reference proteome</keyword>
<accession>A0ABW5M4Y4</accession>
<dbReference type="InterPro" id="IPR000866">
    <property type="entry name" value="AhpC/TSA"/>
</dbReference>
<keyword evidence="2" id="KW-0560">Oxidoreductase</keyword>
<gene>
    <name evidence="2" type="ORF">ACFSUS_15480</name>
</gene>
<dbReference type="InterPro" id="IPR013766">
    <property type="entry name" value="Thioredoxin_domain"/>
</dbReference>
<dbReference type="Proteomes" id="UP001597469">
    <property type="component" value="Unassembled WGS sequence"/>
</dbReference>
<dbReference type="InterPro" id="IPR036249">
    <property type="entry name" value="Thioredoxin-like_sf"/>
</dbReference>
<dbReference type="SUPFAM" id="SSF52833">
    <property type="entry name" value="Thioredoxin-like"/>
    <property type="match status" value="1"/>
</dbReference>
<reference evidence="3" key="1">
    <citation type="journal article" date="2019" name="Int. J. Syst. Evol. Microbiol.">
        <title>The Global Catalogue of Microorganisms (GCM) 10K type strain sequencing project: providing services to taxonomists for standard genome sequencing and annotation.</title>
        <authorList>
            <consortium name="The Broad Institute Genomics Platform"/>
            <consortium name="The Broad Institute Genome Sequencing Center for Infectious Disease"/>
            <person name="Wu L."/>
            <person name="Ma J."/>
        </authorList>
    </citation>
    <scope>NUCLEOTIDE SEQUENCE [LARGE SCALE GENOMIC DNA]</scope>
    <source>
        <strain evidence="3">KCTC 42805</strain>
    </source>
</reference>